<evidence type="ECO:0000256" key="6">
    <source>
        <dbReference type="ARBA" id="ARBA00022840"/>
    </source>
</evidence>
<evidence type="ECO:0000256" key="1">
    <source>
        <dbReference type="ARBA" id="ARBA00005417"/>
    </source>
</evidence>
<evidence type="ECO:0000313" key="9">
    <source>
        <dbReference type="Proteomes" id="UP000033618"/>
    </source>
</evidence>
<dbReference type="PROSITE" id="PS50893">
    <property type="entry name" value="ABC_TRANSPORTER_2"/>
    <property type="match status" value="2"/>
</dbReference>
<dbReference type="PROSITE" id="PS00211">
    <property type="entry name" value="ABC_TRANSPORTER_1"/>
    <property type="match status" value="1"/>
</dbReference>
<dbReference type="CDD" id="cd03257">
    <property type="entry name" value="ABC_NikE_OppD_transporters"/>
    <property type="match status" value="2"/>
</dbReference>
<dbReference type="SUPFAM" id="SSF52540">
    <property type="entry name" value="P-loop containing nucleoside triphosphate hydrolases"/>
    <property type="match status" value="2"/>
</dbReference>
<keyword evidence="6" id="KW-0067">ATP-binding</keyword>
<gene>
    <name evidence="8" type="ORF">WM40_10250</name>
</gene>
<protein>
    <submittedName>
        <fullName evidence="8">ABC transporter</fullName>
    </submittedName>
</protein>
<keyword evidence="2" id="KW-0813">Transport</keyword>
<comment type="caution">
    <text evidence="8">The sequence shown here is derived from an EMBL/GenBank/DDBJ whole genome shotgun (WGS) entry which is preliminary data.</text>
</comment>
<dbReference type="Gene3D" id="3.40.50.300">
    <property type="entry name" value="P-loop containing nucleotide triphosphate hydrolases"/>
    <property type="match status" value="2"/>
</dbReference>
<comment type="similarity">
    <text evidence="1">Belongs to the ABC transporter superfamily.</text>
</comment>
<dbReference type="OrthoDB" id="9802772at2"/>
<organism evidence="8 9">
    <name type="scientific">Robbsia andropogonis</name>
    <dbReference type="NCBI Taxonomy" id="28092"/>
    <lineage>
        <taxon>Bacteria</taxon>
        <taxon>Pseudomonadati</taxon>
        <taxon>Pseudomonadota</taxon>
        <taxon>Betaproteobacteria</taxon>
        <taxon>Burkholderiales</taxon>
        <taxon>Burkholderiaceae</taxon>
        <taxon>Robbsia</taxon>
    </lineage>
</organism>
<dbReference type="InterPro" id="IPR050319">
    <property type="entry name" value="ABC_transp_ATP-bind"/>
</dbReference>
<sequence>MGVSIHVNNLTITAGDAVLVDKLHFDIRPGEVLALIGESGSGKTTTALSLMGYARSGCAIADDSTIDVGGVHVLELSAEAQRALRGRKITYVAQSASASFNPSRTIIDQVVEPALIHKTMTRDAAERKAVALFRELSLPDPDHIGARYPHQVSGGQLQRLMAAMALITDPDVVILDEPTTALDVTTQVDVLRAFKRAVRERQTTAVYVSHDLAVVAQVADRILVLRNGQMQEFGDTDQILHAPTHDYTRRLLAAVRPDTRVSSGHVIDGAAMAAPASEVGGASSTSPDVTSRGTVTPKQPLLQVDVLCAGYGRLDKQGRPENQILDRVDLKLYRGQAIGVIGESGSGKTTLARAIAGLIAPYEGRIRFDGQTLAHDLGRRSREELRRIQIVFQMADTALNPGHTIERILARPLQFYHGLKGRALQTRIAALLDMVRMPRDTMHRYPAALSGGQKQRINLARALAAEPDLILCDEVTSALDTVVAAAVLDLMAELRKELGVSYLFISHDLHTVRAICDEIVVMQYGRKVTQIARADYDQPEPHPYYALLSKSVPELRRGWIDEVDLRGVRTLAEEAARNTPLAV</sequence>
<keyword evidence="5" id="KW-0547">Nucleotide-binding</keyword>
<dbReference type="InterPro" id="IPR013563">
    <property type="entry name" value="Oligopep_ABC_C"/>
</dbReference>
<proteinExistence type="inferred from homology"/>
<dbReference type="GO" id="GO:0005524">
    <property type="term" value="F:ATP binding"/>
    <property type="evidence" value="ECO:0007669"/>
    <property type="project" value="UniProtKB-KW"/>
</dbReference>
<dbReference type="InterPro" id="IPR017871">
    <property type="entry name" value="ABC_transporter-like_CS"/>
</dbReference>
<dbReference type="GO" id="GO:0055085">
    <property type="term" value="P:transmembrane transport"/>
    <property type="evidence" value="ECO:0007669"/>
    <property type="project" value="UniProtKB-ARBA"/>
</dbReference>
<dbReference type="RefSeq" id="WP_046152801.1">
    <property type="nucleotide sequence ID" value="NZ_CADFGU010000011.1"/>
</dbReference>
<dbReference type="PANTHER" id="PTHR43776:SF7">
    <property type="entry name" value="D,D-DIPEPTIDE TRANSPORT ATP-BINDING PROTEIN DDPF-RELATED"/>
    <property type="match status" value="1"/>
</dbReference>
<dbReference type="Pfam" id="PF00005">
    <property type="entry name" value="ABC_tran"/>
    <property type="match status" value="2"/>
</dbReference>
<dbReference type="Proteomes" id="UP000033618">
    <property type="component" value="Unassembled WGS sequence"/>
</dbReference>
<feature type="domain" description="ABC transporter" evidence="7">
    <location>
        <begin position="301"/>
        <end position="549"/>
    </location>
</feature>
<feature type="domain" description="ABC transporter" evidence="7">
    <location>
        <begin position="5"/>
        <end position="252"/>
    </location>
</feature>
<dbReference type="InterPro" id="IPR003439">
    <property type="entry name" value="ABC_transporter-like_ATP-bd"/>
</dbReference>
<dbReference type="GO" id="GO:0015833">
    <property type="term" value="P:peptide transport"/>
    <property type="evidence" value="ECO:0007669"/>
    <property type="project" value="InterPro"/>
</dbReference>
<accession>A0A0F5K0Q2</accession>
<name>A0A0F5K0Q2_9BURK</name>
<evidence type="ECO:0000313" key="8">
    <source>
        <dbReference type="EMBL" id="KKB63691.1"/>
    </source>
</evidence>
<keyword evidence="4" id="KW-0997">Cell inner membrane</keyword>
<keyword evidence="3" id="KW-1003">Cell membrane</keyword>
<evidence type="ECO:0000259" key="7">
    <source>
        <dbReference type="PROSITE" id="PS50893"/>
    </source>
</evidence>
<dbReference type="EMBL" id="LAQU01000008">
    <property type="protein sequence ID" value="KKB63691.1"/>
    <property type="molecule type" value="Genomic_DNA"/>
</dbReference>
<dbReference type="PANTHER" id="PTHR43776">
    <property type="entry name" value="TRANSPORT ATP-BINDING PROTEIN"/>
    <property type="match status" value="1"/>
</dbReference>
<dbReference type="STRING" id="28092.WM40_10250"/>
<keyword evidence="4" id="KW-0472">Membrane</keyword>
<dbReference type="SMART" id="SM00382">
    <property type="entry name" value="AAA"/>
    <property type="match status" value="2"/>
</dbReference>
<keyword evidence="9" id="KW-1185">Reference proteome</keyword>
<evidence type="ECO:0000256" key="5">
    <source>
        <dbReference type="ARBA" id="ARBA00022741"/>
    </source>
</evidence>
<dbReference type="InterPro" id="IPR027417">
    <property type="entry name" value="P-loop_NTPase"/>
</dbReference>
<dbReference type="PATRIC" id="fig|28092.6.peg.2424"/>
<dbReference type="GO" id="GO:0016887">
    <property type="term" value="F:ATP hydrolysis activity"/>
    <property type="evidence" value="ECO:0007669"/>
    <property type="project" value="InterPro"/>
</dbReference>
<dbReference type="AlphaFoldDB" id="A0A0F5K0Q2"/>
<dbReference type="InterPro" id="IPR003593">
    <property type="entry name" value="AAA+_ATPase"/>
</dbReference>
<evidence type="ECO:0000256" key="4">
    <source>
        <dbReference type="ARBA" id="ARBA00022519"/>
    </source>
</evidence>
<dbReference type="Pfam" id="PF08352">
    <property type="entry name" value="oligo_HPY"/>
    <property type="match status" value="1"/>
</dbReference>
<evidence type="ECO:0000256" key="3">
    <source>
        <dbReference type="ARBA" id="ARBA00022475"/>
    </source>
</evidence>
<reference evidence="8 9" key="1">
    <citation type="submission" date="2015-03" db="EMBL/GenBank/DDBJ databases">
        <title>Draft Genome Sequence of Burkholderia andropogonis type strain ICMP2807, isolated from Sorghum bicolor.</title>
        <authorList>
            <person name="Lopes-Santos L."/>
            <person name="Castro D.B."/>
            <person name="Ottoboni L.M."/>
            <person name="Park D."/>
            <person name="Weirc B.S."/>
            <person name="Destefano S.A."/>
        </authorList>
    </citation>
    <scope>NUCLEOTIDE SEQUENCE [LARGE SCALE GENOMIC DNA]</scope>
    <source>
        <strain evidence="8 9">ICMP2807</strain>
    </source>
</reference>
<evidence type="ECO:0000256" key="2">
    <source>
        <dbReference type="ARBA" id="ARBA00022448"/>
    </source>
</evidence>